<sequence>MITPRMCKRLPGLLLKLSLLLAVAACSDTSEVSTDSAAMTSTPDPVKIRAVVVTMFEIGEDSGDQAGEFQLWNERRNLTEVYEFGGHHSLHHDPESGLMVMVTGIGTAKSAASVMMLGMDPRFDVSEAYWLVAGISGFDPQDASIGSAAWAEYLVDGDLSHEIDAREIPDDWDYGYFARYTRGPFDPERPEPTGEMFRLNPALTDWAFRLTQDMELPDDEALAETRALYTEHPNAQRPPFVLKGDHLAALTFWHGEILNNWANDWVDYWTDGEGEFVSSAMEDTGTLQAITYLDNAGRADRDRVMVLRTASNYTMPPPGVTAAENLLAENEGYAGLDASLESAYLVGSRVIDTLLENWETYRERTPTADDLQSSE</sequence>
<keyword evidence="1" id="KW-0732">Signal</keyword>
<name>A0A4R2KZG7_9GAMM</name>
<dbReference type="Pfam" id="PF06516">
    <property type="entry name" value="NUP"/>
    <property type="match status" value="1"/>
</dbReference>
<evidence type="ECO:0000313" key="3">
    <source>
        <dbReference type="Proteomes" id="UP000294980"/>
    </source>
</evidence>
<dbReference type="Proteomes" id="UP000294980">
    <property type="component" value="Unassembled WGS sequence"/>
</dbReference>
<dbReference type="EMBL" id="SLWX01000001">
    <property type="protein sequence ID" value="TCO78602.1"/>
    <property type="molecule type" value="Genomic_DNA"/>
</dbReference>
<proteinExistence type="predicted"/>
<protein>
    <submittedName>
        <fullName evidence="2">Purine nucleoside permease</fullName>
    </submittedName>
</protein>
<dbReference type="PANTHER" id="PTHR38643:SF1">
    <property type="entry name" value="PURINE NUCLEOSIDE PERMEASE C285.05-RELATED"/>
    <property type="match status" value="1"/>
</dbReference>
<dbReference type="GO" id="GO:0055085">
    <property type="term" value="P:transmembrane transport"/>
    <property type="evidence" value="ECO:0007669"/>
    <property type="project" value="InterPro"/>
</dbReference>
<evidence type="ECO:0000313" key="2">
    <source>
        <dbReference type="EMBL" id="TCO78602.1"/>
    </source>
</evidence>
<dbReference type="InterPro" id="IPR009486">
    <property type="entry name" value="Pur_nuclsid_perm"/>
</dbReference>
<accession>A0A4R2KZG7</accession>
<keyword evidence="3" id="KW-1185">Reference proteome</keyword>
<feature type="signal peptide" evidence="1">
    <location>
        <begin position="1"/>
        <end position="24"/>
    </location>
</feature>
<reference evidence="2 3" key="1">
    <citation type="submission" date="2019-03" db="EMBL/GenBank/DDBJ databases">
        <title>Genomic Encyclopedia of Type Strains, Phase IV (KMG-IV): sequencing the most valuable type-strain genomes for metagenomic binning, comparative biology and taxonomic classification.</title>
        <authorList>
            <person name="Goeker M."/>
        </authorList>
    </citation>
    <scope>NUCLEOTIDE SEQUENCE [LARGE SCALE GENOMIC DNA]</scope>
    <source>
        <strain evidence="2 3">DSM 23344</strain>
    </source>
</reference>
<dbReference type="PANTHER" id="PTHR38643">
    <property type="entry name" value="PURINE NUCLEOSIDE PERMEASE C285.05-RELATED"/>
    <property type="match status" value="1"/>
</dbReference>
<comment type="caution">
    <text evidence="2">The sequence shown here is derived from an EMBL/GenBank/DDBJ whole genome shotgun (WGS) entry which is preliminary data.</text>
</comment>
<dbReference type="RefSeq" id="WP_240624312.1">
    <property type="nucleotide sequence ID" value="NZ_QQSW01000006.1"/>
</dbReference>
<feature type="chain" id="PRO_5020346281" evidence="1">
    <location>
        <begin position="25"/>
        <end position="375"/>
    </location>
</feature>
<evidence type="ECO:0000256" key="1">
    <source>
        <dbReference type="SAM" id="SignalP"/>
    </source>
</evidence>
<dbReference type="PIRSF" id="PIRSF013171">
    <property type="entry name" value="Pur_nuclsid_perm"/>
    <property type="match status" value="1"/>
</dbReference>
<gene>
    <name evidence="2" type="ORF">EV688_101420</name>
</gene>
<dbReference type="AlphaFoldDB" id="A0A4R2KZG7"/>
<organism evidence="2 3">
    <name type="scientific">Chromatocurvus halotolerans</name>
    <dbReference type="NCBI Taxonomy" id="1132028"/>
    <lineage>
        <taxon>Bacteria</taxon>
        <taxon>Pseudomonadati</taxon>
        <taxon>Pseudomonadota</taxon>
        <taxon>Gammaproteobacteria</taxon>
        <taxon>Cellvibrionales</taxon>
        <taxon>Halieaceae</taxon>
        <taxon>Chromatocurvus</taxon>
    </lineage>
</organism>